<accession>A0AAE1TFR3</accession>
<feature type="compositionally biased region" description="Polar residues" evidence="1">
    <location>
        <begin position="647"/>
        <end position="677"/>
    </location>
</feature>
<reference evidence="2" key="1">
    <citation type="submission" date="2023-10" db="EMBL/GenBank/DDBJ databases">
        <title>Chromosome-level genome of the transformable northern wattle, Acacia crassicarpa.</title>
        <authorList>
            <person name="Massaro I."/>
            <person name="Sinha N.R."/>
            <person name="Poethig S."/>
            <person name="Leichty A.R."/>
        </authorList>
    </citation>
    <scope>NUCLEOTIDE SEQUENCE</scope>
    <source>
        <strain evidence="2">Acra3RX</strain>
        <tissue evidence="2">Leaf</tissue>
    </source>
</reference>
<dbReference type="PANTHER" id="PTHR10378">
    <property type="entry name" value="LIM DOMAIN-BINDING PROTEIN"/>
    <property type="match status" value="1"/>
</dbReference>
<gene>
    <name evidence="2" type="ORF">QN277_000130</name>
</gene>
<proteinExistence type="predicted"/>
<feature type="region of interest" description="Disordered" evidence="1">
    <location>
        <begin position="647"/>
        <end position="733"/>
    </location>
</feature>
<feature type="compositionally biased region" description="Polar residues" evidence="1">
    <location>
        <begin position="157"/>
        <end position="169"/>
    </location>
</feature>
<evidence type="ECO:0000313" key="2">
    <source>
        <dbReference type="EMBL" id="KAK4283146.1"/>
    </source>
</evidence>
<dbReference type="EMBL" id="JAWXYG010000001">
    <property type="protein sequence ID" value="KAK4283146.1"/>
    <property type="molecule type" value="Genomic_DNA"/>
</dbReference>
<feature type="region of interest" description="Disordered" evidence="1">
    <location>
        <begin position="1"/>
        <end position="28"/>
    </location>
</feature>
<feature type="compositionally biased region" description="Low complexity" evidence="1">
    <location>
        <begin position="702"/>
        <end position="712"/>
    </location>
</feature>
<feature type="compositionally biased region" description="Polar residues" evidence="1">
    <location>
        <begin position="713"/>
        <end position="733"/>
    </location>
</feature>
<dbReference type="Pfam" id="PF01803">
    <property type="entry name" value="LIM_bind"/>
    <property type="match status" value="1"/>
</dbReference>
<feature type="compositionally biased region" description="Low complexity" evidence="1">
    <location>
        <begin position="130"/>
        <end position="152"/>
    </location>
</feature>
<feature type="compositionally biased region" description="Low complexity" evidence="1">
    <location>
        <begin position="788"/>
        <end position="820"/>
    </location>
</feature>
<feature type="compositionally biased region" description="Polar residues" evidence="1">
    <location>
        <begin position="685"/>
        <end position="701"/>
    </location>
</feature>
<name>A0AAE1TFR3_9FABA</name>
<comment type="caution">
    <text evidence="2">The sequence shown here is derived from an EMBL/GenBank/DDBJ whole genome shotgun (WGS) entry which is preliminary data.</text>
</comment>
<feature type="region of interest" description="Disordered" evidence="1">
    <location>
        <begin position="750"/>
        <end position="829"/>
    </location>
</feature>
<sequence>MPPMAPSRVAGGLAQSSSSSGIFYQGDGQSQNAVESHLSSCFGNTSNSFPGTGHSNLGPVSGDMSNAMLNSVANSGPSVGASSLVTDANSALSGGPRLQRSASNNTDSYLRLPASPMSFSSNNISISGSSVMDGSSVVQQSSHQDQNVQQLQKNHEQIQGASSATSLPAFQTGPAPLPMGTRVPGSLIQDPNNLSQMHKKPRVDIKQEDMMHQQVIQQLLQRQDPMQFQGRNPQLQALLQQQRLRQQQQQQQQQILQSMPQLQRAHLQQQQQQMQLRQQLQQEAMQPSSSMKRPYDSGVCARRLMQYLYHQRQRPNDNSIAYWRKFVAEYYSPRAKKRWCLSLYDNVGQHTLGVFPQAAMDAWQCDICGSKSGRGFEATFEVLPRLNKIKFDSGVIDELMFLDLPRECRFPSGLMMLEYGKAVQESVHEQLRVVREGQLRIIFTQDLKILSWEFCARRHEELIPRRMIAPQVSQLVQVAEKCQRCITESGSDGISQQDLQTNSNMAITAGCQLAKTLDLQSLNDLGFSKRYVRCLQISEVVNSMKDLMDFCRDHKIGALEGLKNYPRHATTAKLQMQKMQEMEQLANVQGLPTDRNTLNKLMAFHPGLNNQMNNNPNLVNRGALGGSAHAALALTNYQNLLMRQNSMNSTPNSLQREASPSFNNANQSPSSHFQGSGTAALLPGSMQNLPVSGFSSPRLTPQQQQQLQQLKQHSSSANSLLQQNHPQGSQANQAVPPHMLQQLVQELSNNSSGGVQSQFHAGPNPNTNNGLGFRVNSPSATGGTSNVSGSNRAAAPSRSNSFKAASNSDSSAAGGNNGFNQRTSDMPQNLHLQDVVQDITREFTDNGFFNSDLDDFPWKA</sequence>
<dbReference type="Proteomes" id="UP001293593">
    <property type="component" value="Unassembled WGS sequence"/>
</dbReference>
<evidence type="ECO:0008006" key="4">
    <source>
        <dbReference type="Google" id="ProtNLM"/>
    </source>
</evidence>
<dbReference type="InterPro" id="IPR029005">
    <property type="entry name" value="LIM-bd/SEUSS"/>
</dbReference>
<evidence type="ECO:0000313" key="3">
    <source>
        <dbReference type="Proteomes" id="UP001293593"/>
    </source>
</evidence>
<organism evidence="2 3">
    <name type="scientific">Acacia crassicarpa</name>
    <name type="common">northern wattle</name>
    <dbReference type="NCBI Taxonomy" id="499986"/>
    <lineage>
        <taxon>Eukaryota</taxon>
        <taxon>Viridiplantae</taxon>
        <taxon>Streptophyta</taxon>
        <taxon>Embryophyta</taxon>
        <taxon>Tracheophyta</taxon>
        <taxon>Spermatophyta</taxon>
        <taxon>Magnoliopsida</taxon>
        <taxon>eudicotyledons</taxon>
        <taxon>Gunneridae</taxon>
        <taxon>Pentapetalae</taxon>
        <taxon>rosids</taxon>
        <taxon>fabids</taxon>
        <taxon>Fabales</taxon>
        <taxon>Fabaceae</taxon>
        <taxon>Caesalpinioideae</taxon>
        <taxon>mimosoid clade</taxon>
        <taxon>Acacieae</taxon>
        <taxon>Acacia</taxon>
    </lineage>
</organism>
<feature type="region of interest" description="Disordered" evidence="1">
    <location>
        <begin position="130"/>
        <end position="182"/>
    </location>
</feature>
<protein>
    <recommendedName>
        <fullName evidence="4">Transcriptional regulator SLK2</fullName>
    </recommendedName>
</protein>
<dbReference type="AlphaFoldDB" id="A0AAE1TFR3"/>
<evidence type="ECO:0000256" key="1">
    <source>
        <dbReference type="SAM" id="MobiDB-lite"/>
    </source>
</evidence>
<keyword evidence="3" id="KW-1185">Reference proteome</keyword>
<feature type="compositionally biased region" description="Polar residues" evidence="1">
    <location>
        <begin position="750"/>
        <end position="787"/>
    </location>
</feature>